<dbReference type="RefSeq" id="WP_354664132.1">
    <property type="nucleotide sequence ID" value="NZ_JBEXAC010000004.1"/>
</dbReference>
<dbReference type="EMBL" id="JBEXAC010000004">
    <property type="protein sequence ID" value="MET7001559.1"/>
    <property type="molecule type" value="Genomic_DNA"/>
</dbReference>
<keyword evidence="2" id="KW-1185">Reference proteome</keyword>
<organism evidence="1 2">
    <name type="scientific">Chitinophaga defluvii</name>
    <dbReference type="NCBI Taxonomy" id="3163343"/>
    <lineage>
        <taxon>Bacteria</taxon>
        <taxon>Pseudomonadati</taxon>
        <taxon>Bacteroidota</taxon>
        <taxon>Chitinophagia</taxon>
        <taxon>Chitinophagales</taxon>
        <taxon>Chitinophagaceae</taxon>
        <taxon>Chitinophaga</taxon>
    </lineage>
</organism>
<sequence>MKDSCDIYVLLEHREEGKTKRLATAWFRGGDIQTGWKTLEMPLVYGELPAGTAAYMLLKTGETWGDITKEVPVRSQSSSILGIQFGYELILWSSLIFRAPYRILEIPDLYTQHSRNSANSLILF</sequence>
<protein>
    <submittedName>
        <fullName evidence="1">Uncharacterized protein</fullName>
    </submittedName>
</protein>
<reference evidence="1 2" key="1">
    <citation type="submission" date="2024-06" db="EMBL/GenBank/DDBJ databases">
        <title>Chitinophaga defluvii sp. nov., isolated from municipal sewage.</title>
        <authorList>
            <person name="Zhang L."/>
        </authorList>
    </citation>
    <scope>NUCLEOTIDE SEQUENCE [LARGE SCALE GENOMIC DNA]</scope>
    <source>
        <strain evidence="1 2">H8</strain>
    </source>
</reference>
<evidence type="ECO:0000313" key="2">
    <source>
        <dbReference type="Proteomes" id="UP001549749"/>
    </source>
</evidence>
<proteinExistence type="predicted"/>
<comment type="caution">
    <text evidence="1">The sequence shown here is derived from an EMBL/GenBank/DDBJ whole genome shotgun (WGS) entry which is preliminary data.</text>
</comment>
<name>A0ABV2TEV0_9BACT</name>
<gene>
    <name evidence="1" type="ORF">ABR189_29525</name>
</gene>
<accession>A0ABV2TEV0</accession>
<evidence type="ECO:0000313" key="1">
    <source>
        <dbReference type="EMBL" id="MET7001559.1"/>
    </source>
</evidence>
<dbReference type="Proteomes" id="UP001549749">
    <property type="component" value="Unassembled WGS sequence"/>
</dbReference>